<reference evidence="2 3" key="1">
    <citation type="submission" date="2018-09" db="EMBL/GenBank/DDBJ databases">
        <title>Whole genome based analysis of evolution and adaptive divergence in Indian and Brazilian strains of Azospirillum brasilense.</title>
        <authorList>
            <person name="Singh C."/>
            <person name="Tripathi A.K."/>
        </authorList>
    </citation>
    <scope>NUCLEOTIDE SEQUENCE [LARGE SCALE GENOMIC DNA]</scope>
    <source>
        <strain evidence="2 3">MTCC4036</strain>
        <plasmid evidence="2 3">p4</plasmid>
    </source>
</reference>
<evidence type="ECO:0008006" key="4">
    <source>
        <dbReference type="Google" id="ProtNLM"/>
    </source>
</evidence>
<accession>A0A4D8QMU5</accession>
<dbReference type="AlphaFoldDB" id="A0A4D8QMU5"/>
<evidence type="ECO:0000313" key="2">
    <source>
        <dbReference type="EMBL" id="QCO06732.1"/>
    </source>
</evidence>
<gene>
    <name evidence="2" type="ORF">D3867_32975</name>
</gene>
<dbReference type="EMBL" id="CP032334">
    <property type="protein sequence ID" value="QCO06732.1"/>
    <property type="molecule type" value="Genomic_DNA"/>
</dbReference>
<keyword evidence="1" id="KW-1133">Transmembrane helix</keyword>
<keyword evidence="2" id="KW-0614">Plasmid</keyword>
<name>A0A4D8QMU5_AZOBR</name>
<keyword evidence="1" id="KW-0812">Transmembrane</keyword>
<keyword evidence="1" id="KW-0472">Membrane</keyword>
<feature type="transmembrane region" description="Helical" evidence="1">
    <location>
        <begin position="105"/>
        <end position="125"/>
    </location>
</feature>
<protein>
    <recommendedName>
        <fullName evidence="4">Transmembrane protein</fullName>
    </recommendedName>
</protein>
<geneLocation type="plasmid" evidence="2">
    <name>p4</name>
</geneLocation>
<feature type="transmembrane region" description="Helical" evidence="1">
    <location>
        <begin position="43"/>
        <end position="61"/>
    </location>
</feature>
<evidence type="ECO:0000313" key="3">
    <source>
        <dbReference type="Proteomes" id="UP000298596"/>
    </source>
</evidence>
<proteinExistence type="predicted"/>
<dbReference type="Proteomes" id="UP000298596">
    <property type="component" value="Plasmid p4"/>
</dbReference>
<evidence type="ECO:0000256" key="1">
    <source>
        <dbReference type="SAM" id="Phobius"/>
    </source>
</evidence>
<sequence>MFSIKRYGVELSGALALYVALLLGANAAEQLLQPEGTMKMAIAILPILGTVTVAWTVLRGLRRMDELQRRIQFDAIVLSFTGTALATFAWGFAEGAGAPELRAFHVWPLMAVLWVVGVCVARWRYR</sequence>
<feature type="transmembrane region" description="Helical" evidence="1">
    <location>
        <begin position="73"/>
        <end position="93"/>
    </location>
</feature>
<organism evidence="2 3">
    <name type="scientific">Azospirillum brasilense</name>
    <dbReference type="NCBI Taxonomy" id="192"/>
    <lineage>
        <taxon>Bacteria</taxon>
        <taxon>Pseudomonadati</taxon>
        <taxon>Pseudomonadota</taxon>
        <taxon>Alphaproteobacteria</taxon>
        <taxon>Rhodospirillales</taxon>
        <taxon>Azospirillaceae</taxon>
        <taxon>Azospirillum</taxon>
    </lineage>
</organism>